<sequence length="125" mass="13232">MPRTVILGKSSSLHITPVALGNDFCLTGSNCCRIRPSSDSGDKKICPVELFIHIPNSDLPSNLKTVGNVAVEASGAEAEVRTILCDTDALSTRTPARGAAAANKTDGRSRHWGVLVRTSNKSETQ</sequence>
<proteinExistence type="predicted"/>
<feature type="region of interest" description="Disordered" evidence="1">
    <location>
        <begin position="95"/>
        <end position="125"/>
    </location>
</feature>
<accession>A0AAV3YLC9</accession>
<reference evidence="2 3" key="1">
    <citation type="journal article" date="2021" name="Elife">
        <title>Chloroplast acquisition without the gene transfer in kleptoplastic sea slugs, Plakobranchus ocellatus.</title>
        <authorList>
            <person name="Maeda T."/>
            <person name="Takahashi S."/>
            <person name="Yoshida T."/>
            <person name="Shimamura S."/>
            <person name="Takaki Y."/>
            <person name="Nagai Y."/>
            <person name="Toyoda A."/>
            <person name="Suzuki Y."/>
            <person name="Arimoto A."/>
            <person name="Ishii H."/>
            <person name="Satoh N."/>
            <person name="Nishiyama T."/>
            <person name="Hasebe M."/>
            <person name="Maruyama T."/>
            <person name="Minagawa J."/>
            <person name="Obokata J."/>
            <person name="Shigenobu S."/>
        </authorList>
    </citation>
    <scope>NUCLEOTIDE SEQUENCE [LARGE SCALE GENOMIC DNA]</scope>
</reference>
<evidence type="ECO:0000313" key="3">
    <source>
        <dbReference type="Proteomes" id="UP000735302"/>
    </source>
</evidence>
<organism evidence="2 3">
    <name type="scientific">Plakobranchus ocellatus</name>
    <dbReference type="NCBI Taxonomy" id="259542"/>
    <lineage>
        <taxon>Eukaryota</taxon>
        <taxon>Metazoa</taxon>
        <taxon>Spiralia</taxon>
        <taxon>Lophotrochozoa</taxon>
        <taxon>Mollusca</taxon>
        <taxon>Gastropoda</taxon>
        <taxon>Heterobranchia</taxon>
        <taxon>Euthyneura</taxon>
        <taxon>Panpulmonata</taxon>
        <taxon>Sacoglossa</taxon>
        <taxon>Placobranchoidea</taxon>
        <taxon>Plakobranchidae</taxon>
        <taxon>Plakobranchus</taxon>
    </lineage>
</organism>
<comment type="caution">
    <text evidence="2">The sequence shown here is derived from an EMBL/GenBank/DDBJ whole genome shotgun (WGS) entry which is preliminary data.</text>
</comment>
<evidence type="ECO:0000313" key="2">
    <source>
        <dbReference type="EMBL" id="GFN83157.1"/>
    </source>
</evidence>
<keyword evidence="3" id="KW-1185">Reference proteome</keyword>
<evidence type="ECO:0000256" key="1">
    <source>
        <dbReference type="SAM" id="MobiDB-lite"/>
    </source>
</evidence>
<name>A0AAV3YLC9_9GAST</name>
<protein>
    <submittedName>
        <fullName evidence="2">Uncharacterized protein</fullName>
    </submittedName>
</protein>
<dbReference type="Proteomes" id="UP000735302">
    <property type="component" value="Unassembled WGS sequence"/>
</dbReference>
<dbReference type="AlphaFoldDB" id="A0AAV3YLC9"/>
<gene>
    <name evidence="2" type="ORF">PoB_000966300</name>
</gene>
<dbReference type="EMBL" id="BLXT01001108">
    <property type="protein sequence ID" value="GFN83157.1"/>
    <property type="molecule type" value="Genomic_DNA"/>
</dbReference>